<keyword evidence="1" id="KW-0614">Plasmid</keyword>
<protein>
    <submittedName>
        <fullName evidence="1">Uncharacterized protein</fullName>
    </submittedName>
</protein>
<proteinExistence type="predicted"/>
<reference evidence="1" key="1">
    <citation type="submission" date="2019-07" db="EMBL/GenBank/DDBJ databases">
        <authorList>
            <person name="Chen K."/>
            <person name="Xie M."/>
            <person name="Chen S."/>
        </authorList>
    </citation>
    <scope>NUCLEOTIDE SEQUENCE</scope>
    <source>
        <strain evidence="1">16ZR-187</strain>
        <plasmid evidence="1">p16ZR-187-IncFIA-68</plasmid>
    </source>
</reference>
<evidence type="ECO:0000313" key="1">
    <source>
        <dbReference type="EMBL" id="QGW59383.1"/>
    </source>
</evidence>
<gene>
    <name evidence="1" type="ORF">KLCIGPCB_00016</name>
</gene>
<sequence length="38" mass="4252">MPEKVTSLNGLKVTLEYGSYSISALNAFYVKYHTLNAK</sequence>
<dbReference type="EMBL" id="MN182747">
    <property type="protein sequence ID" value="QGW59383.1"/>
    <property type="molecule type" value="Genomic_DNA"/>
</dbReference>
<accession>A0A7G3NN29</accession>
<geneLocation type="plasmid" evidence="1">
    <name>p16ZR-187-IncFIA-68</name>
</geneLocation>
<dbReference type="AlphaFoldDB" id="A0A7G3NN29"/>
<name>A0A7G3NN29_KLEPN</name>
<organism evidence="1">
    <name type="scientific">Klebsiella pneumoniae</name>
    <dbReference type="NCBI Taxonomy" id="573"/>
    <lineage>
        <taxon>Bacteria</taxon>
        <taxon>Pseudomonadati</taxon>
        <taxon>Pseudomonadota</taxon>
        <taxon>Gammaproteobacteria</taxon>
        <taxon>Enterobacterales</taxon>
        <taxon>Enterobacteriaceae</taxon>
        <taxon>Klebsiella/Raoultella group</taxon>
        <taxon>Klebsiella</taxon>
        <taxon>Klebsiella pneumoniae complex</taxon>
    </lineage>
</organism>